<evidence type="ECO:0000256" key="1">
    <source>
        <dbReference type="SAM" id="MobiDB-lite"/>
    </source>
</evidence>
<name>A0A4Z2J1H7_9TELE</name>
<feature type="region of interest" description="Disordered" evidence="1">
    <location>
        <begin position="94"/>
        <end position="127"/>
    </location>
</feature>
<reference evidence="2 3" key="1">
    <citation type="submission" date="2019-03" db="EMBL/GenBank/DDBJ databases">
        <title>First draft genome of Liparis tanakae, snailfish: a comprehensive survey of snailfish specific genes.</title>
        <authorList>
            <person name="Kim W."/>
            <person name="Song I."/>
            <person name="Jeong J.-H."/>
            <person name="Kim D."/>
            <person name="Kim S."/>
            <person name="Ryu S."/>
            <person name="Song J.Y."/>
            <person name="Lee S.K."/>
        </authorList>
    </citation>
    <scope>NUCLEOTIDE SEQUENCE [LARGE SCALE GENOMIC DNA]</scope>
    <source>
        <tissue evidence="2">Muscle</tissue>
    </source>
</reference>
<sequence length="127" mass="14356">MSSKSESFLFAAILVKRGRGEHKDTLRCTTVLTNDCSGREWRESLFGVREQAALLLHHLKGEEEKLMTRALFVETRHPPEMWIDVEQCADSTESRQLSAHTRLRHVDGNRASRRPSTAAASHQATAD</sequence>
<evidence type="ECO:0000313" key="2">
    <source>
        <dbReference type="EMBL" id="TNN84175.1"/>
    </source>
</evidence>
<dbReference type="AlphaFoldDB" id="A0A4Z2J1H7"/>
<keyword evidence="3" id="KW-1185">Reference proteome</keyword>
<proteinExistence type="predicted"/>
<protein>
    <submittedName>
        <fullName evidence="2">Uncharacterized protein</fullName>
    </submittedName>
</protein>
<comment type="caution">
    <text evidence="2">The sequence shown here is derived from an EMBL/GenBank/DDBJ whole genome shotgun (WGS) entry which is preliminary data.</text>
</comment>
<dbReference type="Proteomes" id="UP000314294">
    <property type="component" value="Unassembled WGS sequence"/>
</dbReference>
<organism evidence="2 3">
    <name type="scientific">Liparis tanakae</name>
    <name type="common">Tanaka's snailfish</name>
    <dbReference type="NCBI Taxonomy" id="230148"/>
    <lineage>
        <taxon>Eukaryota</taxon>
        <taxon>Metazoa</taxon>
        <taxon>Chordata</taxon>
        <taxon>Craniata</taxon>
        <taxon>Vertebrata</taxon>
        <taxon>Euteleostomi</taxon>
        <taxon>Actinopterygii</taxon>
        <taxon>Neopterygii</taxon>
        <taxon>Teleostei</taxon>
        <taxon>Neoteleostei</taxon>
        <taxon>Acanthomorphata</taxon>
        <taxon>Eupercaria</taxon>
        <taxon>Perciformes</taxon>
        <taxon>Cottioidei</taxon>
        <taxon>Cottales</taxon>
        <taxon>Liparidae</taxon>
        <taxon>Liparis</taxon>
    </lineage>
</organism>
<dbReference type="EMBL" id="SRLO01000028">
    <property type="protein sequence ID" value="TNN84175.1"/>
    <property type="molecule type" value="Genomic_DNA"/>
</dbReference>
<evidence type="ECO:0000313" key="3">
    <source>
        <dbReference type="Proteomes" id="UP000314294"/>
    </source>
</evidence>
<accession>A0A4Z2J1H7</accession>
<gene>
    <name evidence="2" type="ORF">EYF80_005502</name>
</gene>